<dbReference type="SUPFAM" id="SSF51161">
    <property type="entry name" value="Trimeric LpxA-like enzymes"/>
    <property type="match status" value="2"/>
</dbReference>
<dbReference type="HOGENOM" id="CLU_051638_9_0_9"/>
<reference evidence="2" key="1">
    <citation type="submission" date="2014-07" db="EMBL/GenBank/DDBJ databases">
        <authorList>
            <person name="Wibberg D."/>
        </authorList>
    </citation>
    <scope>NUCLEOTIDE SEQUENCE [LARGE SCALE GENOMIC DNA]</scope>
    <source>
        <strain evidence="2">DG5</strain>
    </source>
</reference>
<dbReference type="Pfam" id="PF00132">
    <property type="entry name" value="Hexapep"/>
    <property type="match status" value="2"/>
</dbReference>
<dbReference type="Gene3D" id="2.160.10.10">
    <property type="entry name" value="Hexapeptide repeat proteins"/>
    <property type="match status" value="2"/>
</dbReference>
<dbReference type="PANTHER" id="PTHR43300:SF4">
    <property type="entry name" value="ACYL-[ACYL-CARRIER-PROTEIN]--UDP-N-ACETYLGLUCOSAMINE O-ACYLTRANSFERASE"/>
    <property type="match status" value="1"/>
</dbReference>
<dbReference type="InterPro" id="IPR001451">
    <property type="entry name" value="Hexapep"/>
</dbReference>
<protein>
    <submittedName>
        <fullName evidence="1">Transferase hexapeptide repeat containing protein</fullName>
    </submittedName>
</protein>
<keyword evidence="2" id="KW-1185">Reference proteome</keyword>
<organism evidence="1 2">
    <name type="scientific">[Clostridium] cellulosi</name>
    <dbReference type="NCBI Taxonomy" id="29343"/>
    <lineage>
        <taxon>Bacteria</taxon>
        <taxon>Bacillati</taxon>
        <taxon>Bacillota</taxon>
        <taxon>Clostridia</taxon>
        <taxon>Eubacteriales</taxon>
        <taxon>Oscillospiraceae</taxon>
        <taxon>Oscillospiraceae incertae sedis</taxon>
    </lineage>
</organism>
<dbReference type="KEGG" id="ccel:CCDG5_0709"/>
<dbReference type="PANTHER" id="PTHR43300">
    <property type="entry name" value="ACETYLTRANSFERASE"/>
    <property type="match status" value="1"/>
</dbReference>
<sequence>MTEGYTKGEYCVIEEGAVIGKGCVLGHHVVIRAGTIIGDNVRIDDFADIGKQPMKAALSAATDAKKAEPARIGSGSIIGTGAIIYAGSVIGDNVLVADMATVREDTEIGEKTIIGRGAAVENHCKIGARCKIETNAYITAYSVIEDDCFVAPGVVTSNDNFAGRSKERFGAYRGVTVKRGGRIGAGAVILPGRVIENDGFAAAGSVVTKDVNKEEIVAGNPAKKLRNVPSQQLLKNQD</sequence>
<dbReference type="STRING" id="29343.CCDG5_0709"/>
<evidence type="ECO:0000313" key="1">
    <source>
        <dbReference type="EMBL" id="CDZ23838.1"/>
    </source>
</evidence>
<dbReference type="PATRIC" id="fig|29343.3.peg.743"/>
<dbReference type="InterPro" id="IPR050179">
    <property type="entry name" value="Trans_hexapeptide_repeat"/>
</dbReference>
<accession>A0A078KN22</accession>
<dbReference type="GO" id="GO:0016740">
    <property type="term" value="F:transferase activity"/>
    <property type="evidence" value="ECO:0007669"/>
    <property type="project" value="UniProtKB-KW"/>
</dbReference>
<dbReference type="CDD" id="cd03358">
    <property type="entry name" value="LbH_WxcM_N_like"/>
    <property type="match status" value="1"/>
</dbReference>
<dbReference type="Proteomes" id="UP000032431">
    <property type="component" value="Chromosome I"/>
</dbReference>
<dbReference type="InterPro" id="IPR011004">
    <property type="entry name" value="Trimer_LpxA-like_sf"/>
</dbReference>
<dbReference type="AlphaFoldDB" id="A0A078KN22"/>
<name>A0A078KN22_9FIRM</name>
<proteinExistence type="predicted"/>
<evidence type="ECO:0000313" key="2">
    <source>
        <dbReference type="Proteomes" id="UP000032431"/>
    </source>
</evidence>
<dbReference type="Pfam" id="PF14602">
    <property type="entry name" value="Hexapep_2"/>
    <property type="match status" value="1"/>
</dbReference>
<dbReference type="OrthoDB" id="9782926at2"/>
<dbReference type="EMBL" id="LM995447">
    <property type="protein sequence ID" value="CDZ23838.1"/>
    <property type="molecule type" value="Genomic_DNA"/>
</dbReference>
<keyword evidence="1" id="KW-0808">Transferase</keyword>
<gene>
    <name evidence="1" type="ORF">CCDG5_0709</name>
</gene>